<dbReference type="Pfam" id="PF13148">
    <property type="entry name" value="DUF3987"/>
    <property type="match status" value="1"/>
</dbReference>
<dbReference type="Proteomes" id="UP000324194">
    <property type="component" value="Chromosome 1"/>
</dbReference>
<accession>A0A5E4PKH5</accession>
<proteinExistence type="predicted"/>
<protein>
    <recommendedName>
        <fullName evidence="3">DUF3987 domain-containing protein</fullName>
    </recommendedName>
</protein>
<dbReference type="RefSeq" id="WP_148340068.1">
    <property type="nucleotide sequence ID" value="NZ_LR699119.1"/>
</dbReference>
<reference evidence="1 2" key="1">
    <citation type="submission" date="2019-08" db="EMBL/GenBank/DDBJ databases">
        <authorList>
            <person name="Guy L."/>
        </authorList>
    </citation>
    <scope>NUCLEOTIDE SEQUENCE [LARGE SCALE GENOMIC DNA]</scope>
    <source>
        <strain evidence="1 2">SGT-108</strain>
    </source>
</reference>
<evidence type="ECO:0000313" key="1">
    <source>
        <dbReference type="EMBL" id="VVC76772.1"/>
    </source>
</evidence>
<keyword evidence="2" id="KW-1185">Reference proteome</keyword>
<evidence type="ECO:0000313" key="2">
    <source>
        <dbReference type="Proteomes" id="UP000324194"/>
    </source>
</evidence>
<dbReference type="KEGG" id="asip:AQUSIP_20980"/>
<organism evidence="1 2">
    <name type="scientific">Aquicella siphonis</name>
    <dbReference type="NCBI Taxonomy" id="254247"/>
    <lineage>
        <taxon>Bacteria</taxon>
        <taxon>Pseudomonadati</taxon>
        <taxon>Pseudomonadota</taxon>
        <taxon>Gammaproteobacteria</taxon>
        <taxon>Legionellales</taxon>
        <taxon>Coxiellaceae</taxon>
        <taxon>Aquicella</taxon>
    </lineage>
</organism>
<name>A0A5E4PKH5_9COXI</name>
<gene>
    <name evidence="1" type="ORF">AQUSIP_20980</name>
</gene>
<dbReference type="EMBL" id="LR699119">
    <property type="protein sequence ID" value="VVC76772.1"/>
    <property type="molecule type" value="Genomic_DNA"/>
</dbReference>
<sequence length="515" mass="57074">MSTDNKMITLPSLEQPDAWDAPILFDEFETPEISADLLPGILGGFAAALAHATETPEALSVMTILGVISAAITKKFVVSPKEGWEESVNIYTIIALPPANNKSQVLNSCIKPLVEWEKEQVLLMESTIKRLQSERKTQEKIIEVLRVKAGKSKSQLERDDFTHEITQKEINLIDVPVLPILFTNDATPESLTNLMHEQNGRLAIFSDEGGILETLAGLYSNGAANIDILLKGINGGDVRVKRKDRSYMLNPFLTIVLTVQNSIIQNMGEKRAYLGNGCLERFLYVLPKSKLGYRTHNTAPLSETITQDYHAKIKSLLDACACSGKDEQPRILTLSDGAMHLWKAFQADIEKQLRTDGRLSVCQGWAGKISGFALRIGALLHVAATGTSHPDIPDTIMRNAVEIATLLTTHALAAFNLIGIDQSIEDAKSVSQWIRSRGISSFTQSEIVLAMRNKKMSKPERLQKALMILHERNIVSAPVKLPTKKPTTLYYVNPQLKEKTDESFSTSEKVKKEKM</sequence>
<dbReference type="OrthoDB" id="9067983at2"/>
<evidence type="ECO:0008006" key="3">
    <source>
        <dbReference type="Google" id="ProtNLM"/>
    </source>
</evidence>
<dbReference type="AlphaFoldDB" id="A0A5E4PKH5"/>
<dbReference type="InterPro" id="IPR025048">
    <property type="entry name" value="DUF3987"/>
</dbReference>